<dbReference type="PANTHER" id="PTHR24422">
    <property type="entry name" value="CHEMOTAXIS PROTEIN METHYLTRANSFERASE"/>
    <property type="match status" value="1"/>
</dbReference>
<sequence>MDKRRILDTLSRIIHQKAGLYLKQSDKAKLQKYLEELMSKGEIKSFDEAVSKVSTSRTFLNQILDVITINETYFFRHKNQFDVLEKQILPEVFKKYRRANLWSAGCSTGEEPYTMAIVSLEVATALEMGSSNIKILANDISEKALERAQKGVYDNYAVRFVPKNLLEKYFEKLPDGRFKIRQKIKSLVRFLLLSITDENGMKRLGNGIDVAMCRNVLIYFDEESRKKALILITENLKEGGYLFLGPAESARGVVKNLKIVLFPGAIAYRKESS</sequence>
<evidence type="ECO:0000259" key="1">
    <source>
        <dbReference type="PROSITE" id="PS50123"/>
    </source>
</evidence>
<dbReference type="GO" id="GO:0008983">
    <property type="term" value="F:protein-glutamate O-methyltransferase activity"/>
    <property type="evidence" value="ECO:0007669"/>
    <property type="project" value="UniProtKB-EC"/>
</dbReference>
<organism evidence="2 3">
    <name type="scientific">Thermosulfidibacter takaii (strain DSM 17441 / JCM 13301 / NBRC 103674 / ABI70S6)</name>
    <dbReference type="NCBI Taxonomy" id="1298851"/>
    <lineage>
        <taxon>Bacteria</taxon>
        <taxon>Pseudomonadati</taxon>
        <taxon>Thermosulfidibacterota</taxon>
        <taxon>Thermosulfidibacteria</taxon>
        <taxon>Thermosulfidibacterales</taxon>
        <taxon>Thermosulfidibacteraceae</taxon>
    </lineage>
</organism>
<dbReference type="PANTHER" id="PTHR24422:SF10">
    <property type="entry name" value="CHEMOTAXIS PROTEIN METHYLTRANSFERASE 2"/>
    <property type="match status" value="1"/>
</dbReference>
<proteinExistence type="predicted"/>
<evidence type="ECO:0000313" key="3">
    <source>
        <dbReference type="Proteomes" id="UP000063234"/>
    </source>
</evidence>
<gene>
    <name evidence="2" type="ORF">TST_0817</name>
</gene>
<dbReference type="Proteomes" id="UP000063234">
    <property type="component" value="Chromosome"/>
</dbReference>
<dbReference type="InterPro" id="IPR022642">
    <property type="entry name" value="CheR_C"/>
</dbReference>
<dbReference type="SMART" id="SM00138">
    <property type="entry name" value="MeTrc"/>
    <property type="match status" value="1"/>
</dbReference>
<dbReference type="EC" id="2.1.1.80" evidence="2"/>
<dbReference type="Pfam" id="PF01739">
    <property type="entry name" value="CheR"/>
    <property type="match status" value="1"/>
</dbReference>
<dbReference type="RefSeq" id="WP_068549615.1">
    <property type="nucleotide sequence ID" value="NZ_AP013035.1"/>
</dbReference>
<dbReference type="STRING" id="1298851.TST_0817"/>
<dbReference type="InterPro" id="IPR050903">
    <property type="entry name" value="Bact_Chemotaxis_MeTrfase"/>
</dbReference>
<dbReference type="OrthoDB" id="9816309at2"/>
<dbReference type="InterPro" id="IPR000780">
    <property type="entry name" value="CheR_MeTrfase"/>
</dbReference>
<keyword evidence="2" id="KW-0489">Methyltransferase</keyword>
<dbReference type="GO" id="GO:0032259">
    <property type="term" value="P:methylation"/>
    <property type="evidence" value="ECO:0007669"/>
    <property type="project" value="UniProtKB-KW"/>
</dbReference>
<evidence type="ECO:0000313" key="2">
    <source>
        <dbReference type="EMBL" id="BAT71617.1"/>
    </source>
</evidence>
<dbReference type="PRINTS" id="PR00996">
    <property type="entry name" value="CHERMTFRASE"/>
</dbReference>
<dbReference type="KEGG" id="ttk:TST_0817"/>
<dbReference type="PROSITE" id="PS50123">
    <property type="entry name" value="CHER"/>
    <property type="match status" value="1"/>
</dbReference>
<dbReference type="PATRIC" id="fig|1298851.3.peg.852"/>
<name>A0A0S3QTJ5_THET7</name>
<dbReference type="Gene3D" id="3.40.50.150">
    <property type="entry name" value="Vaccinia Virus protein VP39"/>
    <property type="match status" value="1"/>
</dbReference>
<dbReference type="InterPro" id="IPR029063">
    <property type="entry name" value="SAM-dependent_MTases_sf"/>
</dbReference>
<keyword evidence="2" id="KW-0808">Transferase</keyword>
<dbReference type="EMBL" id="AP013035">
    <property type="protein sequence ID" value="BAT71617.1"/>
    <property type="molecule type" value="Genomic_DNA"/>
</dbReference>
<keyword evidence="3" id="KW-1185">Reference proteome</keyword>
<accession>A0A0S3QTJ5</accession>
<reference evidence="3" key="1">
    <citation type="journal article" date="2018" name="Science">
        <title>A primordial and reversible TCA cycle in a facultatively chemolithoautotrophic thermophile.</title>
        <authorList>
            <person name="Nunoura T."/>
            <person name="Chikaraishi Y."/>
            <person name="Izaki R."/>
            <person name="Suwa T."/>
            <person name="Sato T."/>
            <person name="Harada T."/>
            <person name="Mori K."/>
            <person name="Kato Y."/>
            <person name="Miyazaki M."/>
            <person name="Shimamura S."/>
            <person name="Yanagawa K."/>
            <person name="Shuto A."/>
            <person name="Ohkouchi N."/>
            <person name="Fujita N."/>
            <person name="Takaki Y."/>
            <person name="Atomi H."/>
            <person name="Takai K."/>
        </authorList>
    </citation>
    <scope>NUCLEOTIDE SEQUENCE [LARGE SCALE GENOMIC DNA]</scope>
    <source>
        <strain evidence="3">DSM 17441 / JCM 13301 / NBRC 103674 / ABI70S6</strain>
    </source>
</reference>
<dbReference type="SUPFAM" id="SSF53335">
    <property type="entry name" value="S-adenosyl-L-methionine-dependent methyltransferases"/>
    <property type="match status" value="1"/>
</dbReference>
<dbReference type="AlphaFoldDB" id="A0A0S3QTJ5"/>
<feature type="domain" description="CheR-type methyltransferase" evidence="1">
    <location>
        <begin position="1"/>
        <end position="273"/>
    </location>
</feature>
<protein>
    <submittedName>
        <fullName evidence="2">Chemotaxis protein methyltransferase CheR</fullName>
        <ecNumber evidence="2">2.1.1.80</ecNumber>
    </submittedName>
</protein>